<proteinExistence type="predicted"/>
<sequence length="37" mass="3803">CIVDLITLREAVAVVGGAPSVINPLAPGEMGNHHTNH</sequence>
<organism evidence="1">
    <name type="scientific">human gut metagenome</name>
    <dbReference type="NCBI Taxonomy" id="408170"/>
    <lineage>
        <taxon>unclassified sequences</taxon>
        <taxon>metagenomes</taxon>
        <taxon>organismal metagenomes</taxon>
    </lineage>
</organism>
<name>W1XRA5_9ZZZZ</name>
<gene>
    <name evidence="1" type="ORF">Q604_UNBC12787G0001</name>
</gene>
<feature type="non-terminal residue" evidence="1">
    <location>
        <position position="1"/>
    </location>
</feature>
<accession>W1XRA5</accession>
<comment type="caution">
    <text evidence="1">The sequence shown here is derived from an EMBL/GenBank/DDBJ whole genome shotgun (WGS) entry which is preliminary data.</text>
</comment>
<dbReference type="AlphaFoldDB" id="W1XRA5"/>
<evidence type="ECO:0000313" key="1">
    <source>
        <dbReference type="EMBL" id="ETJ32762.1"/>
    </source>
</evidence>
<protein>
    <submittedName>
        <fullName evidence="1">Aconitate hydratase</fullName>
    </submittedName>
</protein>
<dbReference type="EMBL" id="AZMM01012787">
    <property type="protein sequence ID" value="ETJ32762.1"/>
    <property type="molecule type" value="Genomic_DNA"/>
</dbReference>
<reference evidence="1" key="1">
    <citation type="submission" date="2013-12" db="EMBL/GenBank/DDBJ databases">
        <title>A Varibaculum cambriense genome reconstructed from a premature infant gut community with otherwise low bacterial novelty that shifts toward anaerobic metabolism during the third week of life.</title>
        <authorList>
            <person name="Brown C.T."/>
            <person name="Sharon I."/>
            <person name="Thomas B.C."/>
            <person name="Castelle C.J."/>
            <person name="Morowitz M.J."/>
            <person name="Banfield J.F."/>
        </authorList>
    </citation>
    <scope>NUCLEOTIDE SEQUENCE</scope>
</reference>